<proteinExistence type="predicted"/>
<protein>
    <submittedName>
        <fullName evidence="2">Nickel transport protein</fullName>
    </submittedName>
</protein>
<keyword evidence="1" id="KW-0732">Signal</keyword>
<dbReference type="Proteomes" id="UP000316238">
    <property type="component" value="Unassembled WGS sequence"/>
</dbReference>
<keyword evidence="3" id="KW-1185">Reference proteome</keyword>
<evidence type="ECO:0000313" key="3">
    <source>
        <dbReference type="Proteomes" id="UP000316238"/>
    </source>
</evidence>
<reference evidence="2" key="1">
    <citation type="submission" date="2017-07" db="EMBL/GenBank/DDBJ databases">
        <title>The cable genome - Insights into the physiology and evolution of filamentous bacteria capable of sulfide oxidation via long distance electron transfer.</title>
        <authorList>
            <person name="Thorup C."/>
            <person name="Bjerg J.T."/>
            <person name="Schreiber L."/>
            <person name="Nielsen L.P."/>
            <person name="Kjeldsen K.U."/>
            <person name="Boesen T."/>
            <person name="Boggild A."/>
            <person name="Meysman F."/>
            <person name="Geelhoed J."/>
            <person name="Schramm A."/>
        </authorList>
    </citation>
    <scope>NUCLEOTIDE SEQUENCE [LARGE SCALE GENOMIC DNA]</scope>
    <source>
        <strain evidence="2">GS</strain>
    </source>
</reference>
<organism evidence="2 3">
    <name type="scientific">Candidatus Electronema aureum</name>
    <dbReference type="NCBI Taxonomy" id="2005002"/>
    <lineage>
        <taxon>Bacteria</taxon>
        <taxon>Pseudomonadati</taxon>
        <taxon>Thermodesulfobacteriota</taxon>
        <taxon>Desulfobulbia</taxon>
        <taxon>Desulfobulbales</taxon>
        <taxon>Desulfobulbaceae</taxon>
        <taxon>Candidatus Electronema</taxon>
    </lineage>
</organism>
<feature type="signal peptide" evidence="1">
    <location>
        <begin position="1"/>
        <end position="21"/>
    </location>
</feature>
<feature type="chain" id="PRO_5022053741" evidence="1">
    <location>
        <begin position="22"/>
        <end position="192"/>
    </location>
</feature>
<dbReference type="AlphaFoldDB" id="A0A521G5D4"/>
<name>A0A521G5D4_9BACT</name>
<comment type="caution">
    <text evidence="2">The sequence shown here is derived from an EMBL/GenBank/DDBJ whole genome shotgun (WGS) entry which is preliminary data.</text>
</comment>
<gene>
    <name evidence="2" type="ORF">CDV28_101112</name>
</gene>
<dbReference type="EMBL" id="NQJD01000001">
    <property type="protein sequence ID" value="TAA76213.1"/>
    <property type="molecule type" value="Genomic_DNA"/>
</dbReference>
<sequence>MKHSSLFCLALILLLPLSAQAHKLSIFAWPEGSEIRGEVKFSGGRQAKNVNIVVQNRLDSSIVAETVCDEKGDFRLTLPEQTMKTKPDLLIIANGGEGHRGEWLLEAKEYAAVISDTAPPAQASASSAVAVNESQLRRIVAEELSKGLSPIRQSLAESINPEPGLRDILGGIGWILGIAGMAAWASRRKSIS</sequence>
<evidence type="ECO:0000256" key="1">
    <source>
        <dbReference type="SAM" id="SignalP"/>
    </source>
</evidence>
<evidence type="ECO:0000313" key="2">
    <source>
        <dbReference type="EMBL" id="TAA76213.1"/>
    </source>
</evidence>
<accession>A0A521G5D4</accession>